<accession>A0A2K0WSZ4</accession>
<keyword evidence="1" id="KW-0175">Coiled coil</keyword>
<reference evidence="3 4" key="1">
    <citation type="submission" date="2017-06" db="EMBL/GenBank/DDBJ databases">
        <title>Genome of Fusarium nygamai isolate CS10214.</title>
        <authorList>
            <person name="Gardiner D.M."/>
            <person name="Obanor F."/>
            <person name="Kazan K."/>
        </authorList>
    </citation>
    <scope>NUCLEOTIDE SEQUENCE [LARGE SCALE GENOMIC DNA]</scope>
    <source>
        <strain evidence="3 4">CS10214</strain>
    </source>
</reference>
<feature type="domain" description="Azaphilone pigments biosynthesis cluster protein L N-terminal" evidence="2">
    <location>
        <begin position="2"/>
        <end position="179"/>
    </location>
</feature>
<name>A0A2K0WSZ4_GIBNY</name>
<dbReference type="PANTHER" id="PTHR10039:SF16">
    <property type="entry name" value="GPI INOSITOL-DEACYLASE"/>
    <property type="match status" value="1"/>
</dbReference>
<feature type="coiled-coil region" evidence="1">
    <location>
        <begin position="77"/>
        <end position="137"/>
    </location>
</feature>
<dbReference type="Proteomes" id="UP000236664">
    <property type="component" value="Unassembled WGS sequence"/>
</dbReference>
<evidence type="ECO:0000256" key="1">
    <source>
        <dbReference type="SAM" id="Coils"/>
    </source>
</evidence>
<sequence>MAEAIGLAASIAGLVQLTGSVFKQLTKFCKEAKDAPSKAQDLATQTRDLAGIFENLRLLASALEERDANPALKPQHLESCQKTLNEINSKLDKALSDFDGGKSARRFVRRLKWPFSLQETKDLVAELANHRANLQLALAADSMDALMKSLAKQDEIHSMIERMISFETRVELNKRRKEVMNFFLRVKPQDYLDVSRELRHEATGSWLTSDDSTFERWKNGSNSKLWLSGIPVQLGLQGEEAFDLLEEYFDMLHPDDKLPTKPRLDDLVELVGCMSEVYEKVFVIVDGLDECGDQVARMTRSLKAIVDGSETVSSAIFSRKEEEIREQLADRDLNTLRFQPM</sequence>
<dbReference type="PANTHER" id="PTHR10039">
    <property type="entry name" value="AMELOGENIN"/>
    <property type="match status" value="1"/>
</dbReference>
<dbReference type="STRING" id="42673.A0A2K0WSZ4"/>
<dbReference type="AlphaFoldDB" id="A0A2K0WSZ4"/>
<keyword evidence="4" id="KW-1185">Reference proteome</keyword>
<evidence type="ECO:0000313" key="3">
    <source>
        <dbReference type="EMBL" id="PNP85346.1"/>
    </source>
</evidence>
<proteinExistence type="predicted"/>
<dbReference type="OrthoDB" id="194358at2759"/>
<dbReference type="InterPro" id="IPR031348">
    <property type="entry name" value="PigL_N"/>
</dbReference>
<gene>
    <name evidence="3" type="ORF">FNYG_01175</name>
</gene>
<dbReference type="EMBL" id="MTQA01000019">
    <property type="protein sequence ID" value="PNP85346.1"/>
    <property type="molecule type" value="Genomic_DNA"/>
</dbReference>
<organism evidence="3 4">
    <name type="scientific">Gibberella nygamai</name>
    <name type="common">Bean root rot disease fungus</name>
    <name type="synonym">Fusarium nygamai</name>
    <dbReference type="NCBI Taxonomy" id="42673"/>
    <lineage>
        <taxon>Eukaryota</taxon>
        <taxon>Fungi</taxon>
        <taxon>Dikarya</taxon>
        <taxon>Ascomycota</taxon>
        <taxon>Pezizomycotina</taxon>
        <taxon>Sordariomycetes</taxon>
        <taxon>Hypocreomycetidae</taxon>
        <taxon>Hypocreales</taxon>
        <taxon>Nectriaceae</taxon>
        <taxon>Fusarium</taxon>
        <taxon>Fusarium fujikuroi species complex</taxon>
    </lineage>
</organism>
<protein>
    <recommendedName>
        <fullName evidence="2">Azaphilone pigments biosynthesis cluster protein L N-terminal domain-containing protein</fullName>
    </recommendedName>
</protein>
<evidence type="ECO:0000313" key="4">
    <source>
        <dbReference type="Proteomes" id="UP000236664"/>
    </source>
</evidence>
<comment type="caution">
    <text evidence="3">The sequence shown here is derived from an EMBL/GenBank/DDBJ whole genome shotgun (WGS) entry which is preliminary data.</text>
</comment>
<dbReference type="Pfam" id="PF17111">
    <property type="entry name" value="PigL_N"/>
    <property type="match status" value="1"/>
</dbReference>
<evidence type="ECO:0000259" key="2">
    <source>
        <dbReference type="Pfam" id="PF17111"/>
    </source>
</evidence>